<feature type="region of interest" description="Disordered" evidence="2">
    <location>
        <begin position="408"/>
        <end position="462"/>
    </location>
</feature>
<dbReference type="RefSeq" id="WP_026060832.1">
    <property type="nucleotide sequence ID" value="NZ_CP044069.1"/>
</dbReference>
<keyword evidence="1" id="KW-0175">Coiled coil</keyword>
<accession>A0ABX4WX45</accession>
<dbReference type="GeneID" id="93894134"/>
<feature type="compositionally biased region" description="Acidic residues" evidence="2">
    <location>
        <begin position="427"/>
        <end position="441"/>
    </location>
</feature>
<evidence type="ECO:0000313" key="3">
    <source>
        <dbReference type="EMBL" id="PNM68115.1"/>
    </source>
</evidence>
<organism evidence="3 4">
    <name type="scientific">Vibrio vulnificus</name>
    <dbReference type="NCBI Taxonomy" id="672"/>
    <lineage>
        <taxon>Bacteria</taxon>
        <taxon>Pseudomonadati</taxon>
        <taxon>Pseudomonadota</taxon>
        <taxon>Gammaproteobacteria</taxon>
        <taxon>Vibrionales</taxon>
        <taxon>Vibrionaceae</taxon>
        <taxon>Vibrio</taxon>
    </lineage>
</organism>
<name>A0ABX4WX45_VIBVL</name>
<proteinExistence type="predicted"/>
<dbReference type="EMBL" id="LOSH02000004">
    <property type="protein sequence ID" value="PNM68115.1"/>
    <property type="molecule type" value="Genomic_DNA"/>
</dbReference>
<sequence length="462" mass="51013">MNKMKLVLTASMMLSIVGCQSTPEEKATQEVTNEVAENASTPFVGIQQSHQQWSQALQDSGKLAIYAPENFKDLTSAWKEASEIYTKLEKDPSLASKSYSLFSSDTYAQAYQEQIKLVDQNFAALEKLKAKADVILADSIAQMDYLAEINAAKLYANDYNKVLSQYKKLFSYVVVDELEEAQEKQVVFLNTAKQLEVKVVHKTFILPLQQELKTLKKEDFNEVAPVSFATAENVINIAANIAQTNPRDKAAIELAVASAQFEIEHVKQVTHQVKLLASVEDDAFENSVLEIENKLLAISKAVDGSDYRDVMLREQSEKILASVKRMHEANKTTDLSQQVTELNSKVKVLETKAAEQKTALEKANQRELALNAHIEREAAHIKSLEELVANLKLQLAAKDQPVATVAQAEPVQEGITSEEQVPQVEEAAPEAEVTETEEAASDGEASSETVSPETQPEIAAAE</sequence>
<comment type="caution">
    <text evidence="3">The sequence shown here is derived from an EMBL/GenBank/DDBJ whole genome shotgun (WGS) entry which is preliminary data.</text>
</comment>
<evidence type="ECO:0000256" key="1">
    <source>
        <dbReference type="SAM" id="Coils"/>
    </source>
</evidence>
<evidence type="ECO:0000256" key="2">
    <source>
        <dbReference type="SAM" id="MobiDB-lite"/>
    </source>
</evidence>
<feature type="coiled-coil region" evidence="1">
    <location>
        <begin position="339"/>
        <end position="394"/>
    </location>
</feature>
<keyword evidence="4" id="KW-1185">Reference proteome</keyword>
<dbReference type="Proteomes" id="UP000054370">
    <property type="component" value="Unassembled WGS sequence"/>
</dbReference>
<protein>
    <submittedName>
        <fullName evidence="3">DNA repair protein</fullName>
    </submittedName>
</protein>
<gene>
    <name evidence="3" type="ORF">AL548_018700</name>
</gene>
<evidence type="ECO:0000313" key="4">
    <source>
        <dbReference type="Proteomes" id="UP000054370"/>
    </source>
</evidence>
<reference evidence="3" key="1">
    <citation type="submission" date="2017-12" db="EMBL/GenBank/DDBJ databases">
        <title>FDA dAtabase for Regulatory Grade micrObial Sequences (FDA-ARGOS): Supporting development and validation of Infectious Disease Dx tests.</title>
        <authorList>
            <person name="Hoffmann M."/>
            <person name="Allard M."/>
            <person name="Evans P."/>
            <person name="Brown E."/>
            <person name="Tallon L.J."/>
            <person name="Sadzewicz L."/>
            <person name="Sengamalay N."/>
            <person name="Ott S."/>
            <person name="Godinez A."/>
            <person name="Nagaraj S."/>
            <person name="Vavikolanu K."/>
            <person name="Aluvathingal J."/>
            <person name="Nadendla S."/>
            <person name="Hobson J."/>
            <person name="Sichtig H."/>
        </authorList>
    </citation>
    <scope>NUCLEOTIDE SEQUENCE [LARGE SCALE GENOMIC DNA]</scope>
    <source>
        <strain evidence="3">FDAARGOS_118</strain>
    </source>
</reference>
<dbReference type="PROSITE" id="PS51257">
    <property type="entry name" value="PROKAR_LIPOPROTEIN"/>
    <property type="match status" value="1"/>
</dbReference>